<dbReference type="InterPro" id="IPR036412">
    <property type="entry name" value="HAD-like_sf"/>
</dbReference>
<dbReference type="GO" id="GO:0016791">
    <property type="term" value="F:phosphatase activity"/>
    <property type="evidence" value="ECO:0007669"/>
    <property type="project" value="UniProtKB-ARBA"/>
</dbReference>
<dbReference type="PANTHER" id="PTHR10000">
    <property type="entry name" value="PHOSPHOSERINE PHOSPHATASE"/>
    <property type="match status" value="1"/>
</dbReference>
<dbReference type="CDD" id="cd07516">
    <property type="entry name" value="HAD_Pase"/>
    <property type="match status" value="1"/>
</dbReference>
<dbReference type="PANTHER" id="PTHR10000:SF8">
    <property type="entry name" value="HAD SUPERFAMILY HYDROLASE-LIKE, TYPE 3"/>
    <property type="match status" value="1"/>
</dbReference>
<protein>
    <recommendedName>
        <fullName evidence="3">5-amino-6-(5-phospho-D-ribitylamino)uracil phosphatase</fullName>
    </recommendedName>
</protein>
<dbReference type="Gene3D" id="3.30.1240.10">
    <property type="match status" value="1"/>
</dbReference>
<name>A0A6V8PJS2_9ACTN</name>
<organism evidence="1 2">
    <name type="scientific">Candidatus Hakubella thermalkaliphila</name>
    <dbReference type="NCBI Taxonomy" id="2754717"/>
    <lineage>
        <taxon>Bacteria</taxon>
        <taxon>Bacillati</taxon>
        <taxon>Actinomycetota</taxon>
        <taxon>Actinomycetota incertae sedis</taxon>
        <taxon>Candidatus Hakubellales</taxon>
        <taxon>Candidatus Hakubellaceae</taxon>
        <taxon>Candidatus Hakubella</taxon>
    </lineage>
</organism>
<dbReference type="EMBL" id="BLSA01000094">
    <property type="protein sequence ID" value="GFP32533.1"/>
    <property type="molecule type" value="Genomic_DNA"/>
</dbReference>
<dbReference type="InterPro" id="IPR006379">
    <property type="entry name" value="HAD-SF_hydro_IIB"/>
</dbReference>
<sequence length="273" mass="30186">MANNFKILALDLDDTLLGADFQISAENRHAIRRAAASGVLVTLATGRMFRSALPYAKQLQIDLPLITYHGALIRTAVEEETLDHRTVPLRLARQVAAMATAGNYHLNAYIKDELFVAKENEFSRYYQQLANVKVNAVGDLAVFLETAPTKLTIISGEARLAEIKSALIESYGNELAIVISRPNFLEITDRLATKGQALRILAEMLDIPREQVAAVGDSYNDLDMILYAGFGVAVANAREEIKSVADIITAKNTDHGVAVFIRQYLFDEKEEIF</sequence>
<dbReference type="SFLD" id="SFLDG01144">
    <property type="entry name" value="C2.B.4:_PGP_Like"/>
    <property type="match status" value="1"/>
</dbReference>
<accession>A0A6V8PJS2</accession>
<comment type="caution">
    <text evidence="1">The sequence shown here is derived from an EMBL/GenBank/DDBJ whole genome shotgun (WGS) entry which is preliminary data.</text>
</comment>
<gene>
    <name evidence="1" type="ORF">HKBW3S42_00837</name>
</gene>
<proteinExistence type="predicted"/>
<dbReference type="Proteomes" id="UP000568877">
    <property type="component" value="Unassembled WGS sequence"/>
</dbReference>
<dbReference type="GO" id="GO:0000287">
    <property type="term" value="F:magnesium ion binding"/>
    <property type="evidence" value="ECO:0007669"/>
    <property type="project" value="TreeGrafter"/>
</dbReference>
<dbReference type="Gene3D" id="3.40.50.1000">
    <property type="entry name" value="HAD superfamily/HAD-like"/>
    <property type="match status" value="1"/>
</dbReference>
<dbReference type="SFLD" id="SFLDG01140">
    <property type="entry name" value="C2.B:_Phosphomannomutase_and_P"/>
    <property type="match status" value="1"/>
</dbReference>
<dbReference type="Pfam" id="PF08282">
    <property type="entry name" value="Hydrolase_3"/>
    <property type="match status" value="1"/>
</dbReference>
<dbReference type="SFLD" id="SFLDS00003">
    <property type="entry name" value="Haloacid_Dehalogenase"/>
    <property type="match status" value="1"/>
</dbReference>
<dbReference type="GO" id="GO:0005829">
    <property type="term" value="C:cytosol"/>
    <property type="evidence" value="ECO:0007669"/>
    <property type="project" value="TreeGrafter"/>
</dbReference>
<dbReference type="NCBIfam" id="TIGR00099">
    <property type="entry name" value="Cof-subfamily"/>
    <property type="match status" value="1"/>
</dbReference>
<dbReference type="SUPFAM" id="SSF56784">
    <property type="entry name" value="HAD-like"/>
    <property type="match status" value="1"/>
</dbReference>
<evidence type="ECO:0008006" key="3">
    <source>
        <dbReference type="Google" id="ProtNLM"/>
    </source>
</evidence>
<dbReference type="InterPro" id="IPR023214">
    <property type="entry name" value="HAD_sf"/>
</dbReference>
<evidence type="ECO:0000313" key="2">
    <source>
        <dbReference type="Proteomes" id="UP000568877"/>
    </source>
</evidence>
<dbReference type="AlphaFoldDB" id="A0A6V8PJS2"/>
<evidence type="ECO:0000313" key="1">
    <source>
        <dbReference type="EMBL" id="GFP32533.1"/>
    </source>
</evidence>
<dbReference type="InterPro" id="IPR000150">
    <property type="entry name" value="Cof"/>
</dbReference>
<dbReference type="NCBIfam" id="TIGR01484">
    <property type="entry name" value="HAD-SF-IIB"/>
    <property type="match status" value="1"/>
</dbReference>
<reference evidence="1 2" key="1">
    <citation type="journal article" date="2020" name="Front. Microbiol.">
        <title>Single-cell genomics of novel Actinobacteria with the Wood-Ljungdahl pathway discovered in a serpentinizing system.</title>
        <authorList>
            <person name="Merino N."/>
            <person name="Kawai M."/>
            <person name="Boyd E.S."/>
            <person name="Colman D.R."/>
            <person name="McGlynn S.E."/>
            <person name="Nealson K.H."/>
            <person name="Kurokawa K."/>
            <person name="Hongoh Y."/>
        </authorList>
    </citation>
    <scope>NUCLEOTIDE SEQUENCE [LARGE SCALE GENOMIC DNA]</scope>
    <source>
        <strain evidence="1 2">S42</strain>
    </source>
</reference>